<accession>A0A8T0I4Q0</accession>
<protein>
    <submittedName>
        <fullName evidence="1">Uncharacterized protein</fullName>
    </submittedName>
</protein>
<evidence type="ECO:0000313" key="1">
    <source>
        <dbReference type="EMBL" id="KAG0578047.1"/>
    </source>
</evidence>
<proteinExistence type="predicted"/>
<dbReference type="EMBL" id="CM026425">
    <property type="protein sequence ID" value="KAG0578047.1"/>
    <property type="molecule type" value="Genomic_DNA"/>
</dbReference>
<gene>
    <name evidence="1" type="ORF">KC19_5G201000</name>
</gene>
<dbReference type="SUPFAM" id="SSF48371">
    <property type="entry name" value="ARM repeat"/>
    <property type="match status" value="1"/>
</dbReference>
<reference evidence="1" key="1">
    <citation type="submission" date="2020-06" db="EMBL/GenBank/DDBJ databases">
        <title>WGS assembly of Ceratodon purpureus strain R40.</title>
        <authorList>
            <person name="Carey S.B."/>
            <person name="Jenkins J."/>
            <person name="Shu S."/>
            <person name="Lovell J.T."/>
            <person name="Sreedasyam A."/>
            <person name="Maumus F."/>
            <person name="Tiley G.P."/>
            <person name="Fernandez-Pozo N."/>
            <person name="Barry K."/>
            <person name="Chen C."/>
            <person name="Wang M."/>
            <person name="Lipzen A."/>
            <person name="Daum C."/>
            <person name="Saski C.A."/>
            <person name="Payton A.C."/>
            <person name="Mcbreen J.C."/>
            <person name="Conrad R.E."/>
            <person name="Kollar L.M."/>
            <person name="Olsson S."/>
            <person name="Huttunen S."/>
            <person name="Landis J.B."/>
            <person name="Wickett N.J."/>
            <person name="Johnson M.G."/>
            <person name="Rensing S.A."/>
            <person name="Grimwood J."/>
            <person name="Schmutz J."/>
            <person name="Mcdaniel S.F."/>
        </authorList>
    </citation>
    <scope>NUCLEOTIDE SEQUENCE</scope>
    <source>
        <strain evidence="1">R40</strain>
    </source>
</reference>
<dbReference type="AlphaFoldDB" id="A0A8T0I4Q0"/>
<name>A0A8T0I4Q0_CERPU</name>
<keyword evidence="2" id="KW-1185">Reference proteome</keyword>
<sequence length="157" mass="16679">MVAPTPYVLANANWLLGELATCLPEDLCEEVYNALLKALLAPNAGDVSWRPVRVSAAGALSSLLQDGYKPSEWLPLLQATVAGARMPEENEATISLQLLATAAEAGEDFVAPHVPAITAAVQGEISKHIPPHPEPWPQVRSKGSRCSFLSIDSLSIS</sequence>
<dbReference type="OrthoDB" id="3268246at2759"/>
<dbReference type="Proteomes" id="UP000822688">
    <property type="component" value="Chromosome 5"/>
</dbReference>
<evidence type="ECO:0000313" key="2">
    <source>
        <dbReference type="Proteomes" id="UP000822688"/>
    </source>
</evidence>
<comment type="caution">
    <text evidence="1">The sequence shown here is derived from an EMBL/GenBank/DDBJ whole genome shotgun (WGS) entry which is preliminary data.</text>
</comment>
<dbReference type="InterPro" id="IPR016024">
    <property type="entry name" value="ARM-type_fold"/>
</dbReference>
<organism evidence="1 2">
    <name type="scientific">Ceratodon purpureus</name>
    <name type="common">Fire moss</name>
    <name type="synonym">Dicranum purpureum</name>
    <dbReference type="NCBI Taxonomy" id="3225"/>
    <lineage>
        <taxon>Eukaryota</taxon>
        <taxon>Viridiplantae</taxon>
        <taxon>Streptophyta</taxon>
        <taxon>Embryophyta</taxon>
        <taxon>Bryophyta</taxon>
        <taxon>Bryophytina</taxon>
        <taxon>Bryopsida</taxon>
        <taxon>Dicranidae</taxon>
        <taxon>Pseudoditrichales</taxon>
        <taxon>Ditrichaceae</taxon>
        <taxon>Ceratodon</taxon>
    </lineage>
</organism>
<dbReference type="InterPro" id="IPR011989">
    <property type="entry name" value="ARM-like"/>
</dbReference>
<dbReference type="Gene3D" id="1.25.10.10">
    <property type="entry name" value="Leucine-rich Repeat Variant"/>
    <property type="match status" value="1"/>
</dbReference>